<dbReference type="CDD" id="cd05907">
    <property type="entry name" value="VL_LC_FACS_like"/>
    <property type="match status" value="1"/>
</dbReference>
<gene>
    <name evidence="4" type="ORF">GCM10010470_46030</name>
</gene>
<keyword evidence="2" id="KW-0067">ATP-binding</keyword>
<dbReference type="InterPro" id="IPR020845">
    <property type="entry name" value="AMP-binding_CS"/>
</dbReference>
<keyword evidence="5" id="KW-1185">Reference proteome</keyword>
<dbReference type="SUPFAM" id="SSF56801">
    <property type="entry name" value="Acetyl-CoA synthetase-like"/>
    <property type="match status" value="1"/>
</dbReference>
<dbReference type="Proteomes" id="UP001500979">
    <property type="component" value="Unassembled WGS sequence"/>
</dbReference>
<dbReference type="InterPro" id="IPR042099">
    <property type="entry name" value="ANL_N_sf"/>
</dbReference>
<organism evidence="4 5">
    <name type="scientific">Saccharopolyspora taberi</name>
    <dbReference type="NCBI Taxonomy" id="60895"/>
    <lineage>
        <taxon>Bacteria</taxon>
        <taxon>Bacillati</taxon>
        <taxon>Actinomycetota</taxon>
        <taxon>Actinomycetes</taxon>
        <taxon>Pseudonocardiales</taxon>
        <taxon>Pseudonocardiaceae</taxon>
        <taxon>Saccharopolyspora</taxon>
    </lineage>
</organism>
<evidence type="ECO:0000313" key="5">
    <source>
        <dbReference type="Proteomes" id="UP001500979"/>
    </source>
</evidence>
<proteinExistence type="predicted"/>
<dbReference type="EMBL" id="BAAAUX010000019">
    <property type="protein sequence ID" value="GAA2805580.1"/>
    <property type="molecule type" value="Genomic_DNA"/>
</dbReference>
<evidence type="ECO:0000259" key="3">
    <source>
        <dbReference type="Pfam" id="PF00501"/>
    </source>
</evidence>
<dbReference type="Pfam" id="PF23562">
    <property type="entry name" value="AMP-binding_C_3"/>
    <property type="match status" value="1"/>
</dbReference>
<protein>
    <submittedName>
        <fullName evidence="4">AMP-dependent synthetase/ligase</fullName>
    </submittedName>
</protein>
<dbReference type="RefSeq" id="WP_344682963.1">
    <property type="nucleotide sequence ID" value="NZ_BAAAUX010000019.1"/>
</dbReference>
<evidence type="ECO:0000256" key="2">
    <source>
        <dbReference type="ARBA" id="ARBA00022840"/>
    </source>
</evidence>
<name>A0ABN3VHG5_9PSEU</name>
<accession>A0ABN3VHG5</accession>
<sequence>MRESSGGQGLKLPDDQGLAHVVEEGARLTPDRPLLSRRVEGGWRDTTCREFAEDVRRVGQALIGEGVRRGDRVAVMGSTSYEWVLADLAVLSIGAVSVPVYPTASEEQVRHIITDSGAAWCFAETGEQQRDLERIGGDSWQVWAFAELNLWCEREASGADGAVFDERRAQVRADHLATIVYTSGTTGMPKGCMLTHRNMFAASAASVEHLGETWRTSGGEQAATLLVLPLSHIFGRTILVACLYAGTRTGLLPGFPALLDALASFRPTLMGLVPYALEKIRKAARAMGLDPAAERVAIEVGRARFAGKPIPDEIKAEFTRLDATLFARLREALGGRWTHAISGGASLDETTAVFFRGIGVNVLGAYGLTEAATAVTINPLEDNRINSAGRPVPGVTVALSDDDEVLVRGLNVTPGYWPGVRDGDAMGVHEENPGWLPTGDLGRLDEDGYLYITGRRKEILVTSSGKNISPTPLEDRVRLHPLVSNCMVVGDNRSFATALITVDPAAIEKWAAAHDVNLQTPGWGRNPALSEELRSAVDDANGLVSRAESIREFRVLEADFTLAAGQLTPSMKLRRKVIERDHAEVIESMYAK</sequence>
<evidence type="ECO:0000256" key="1">
    <source>
        <dbReference type="ARBA" id="ARBA00022741"/>
    </source>
</evidence>
<dbReference type="PANTHER" id="PTHR43272">
    <property type="entry name" value="LONG-CHAIN-FATTY-ACID--COA LIGASE"/>
    <property type="match status" value="1"/>
</dbReference>
<reference evidence="4 5" key="1">
    <citation type="journal article" date="2019" name="Int. J. Syst. Evol. Microbiol.">
        <title>The Global Catalogue of Microorganisms (GCM) 10K type strain sequencing project: providing services to taxonomists for standard genome sequencing and annotation.</title>
        <authorList>
            <consortium name="The Broad Institute Genomics Platform"/>
            <consortium name="The Broad Institute Genome Sequencing Center for Infectious Disease"/>
            <person name="Wu L."/>
            <person name="Ma J."/>
        </authorList>
    </citation>
    <scope>NUCLEOTIDE SEQUENCE [LARGE SCALE GENOMIC DNA]</scope>
    <source>
        <strain evidence="4 5">JCM 9383</strain>
    </source>
</reference>
<comment type="caution">
    <text evidence="4">The sequence shown here is derived from an EMBL/GenBank/DDBJ whole genome shotgun (WGS) entry which is preliminary data.</text>
</comment>
<dbReference type="InterPro" id="IPR000873">
    <property type="entry name" value="AMP-dep_synth/lig_dom"/>
</dbReference>
<dbReference type="Gene3D" id="3.40.50.12780">
    <property type="entry name" value="N-terminal domain of ligase-like"/>
    <property type="match status" value="1"/>
</dbReference>
<evidence type="ECO:0000313" key="4">
    <source>
        <dbReference type="EMBL" id="GAA2805580.1"/>
    </source>
</evidence>
<feature type="domain" description="AMP-dependent synthetase/ligase" evidence="3">
    <location>
        <begin position="23"/>
        <end position="417"/>
    </location>
</feature>
<dbReference type="Pfam" id="PF00501">
    <property type="entry name" value="AMP-binding"/>
    <property type="match status" value="1"/>
</dbReference>
<dbReference type="PANTHER" id="PTHR43272:SF33">
    <property type="entry name" value="AMP-BINDING DOMAIN-CONTAINING PROTEIN-RELATED"/>
    <property type="match status" value="1"/>
</dbReference>
<keyword evidence="1" id="KW-0547">Nucleotide-binding</keyword>
<dbReference type="PROSITE" id="PS00455">
    <property type="entry name" value="AMP_BINDING"/>
    <property type="match status" value="1"/>
</dbReference>